<dbReference type="InterPro" id="IPR023214">
    <property type="entry name" value="HAD_sf"/>
</dbReference>
<dbReference type="Proteomes" id="UP000199138">
    <property type="component" value="Unassembled WGS sequence"/>
</dbReference>
<dbReference type="Pfam" id="PF03767">
    <property type="entry name" value="Acid_phosphat_B"/>
    <property type="match status" value="1"/>
</dbReference>
<gene>
    <name evidence="2" type="ORF">SAMN05216480_101169</name>
</gene>
<dbReference type="SFLD" id="SFLDS00003">
    <property type="entry name" value="Haloacid_Dehalogenase"/>
    <property type="match status" value="1"/>
</dbReference>
<dbReference type="SUPFAM" id="SSF56784">
    <property type="entry name" value="HAD-like"/>
    <property type="match status" value="1"/>
</dbReference>
<dbReference type="InterPro" id="IPR005519">
    <property type="entry name" value="Acid_phosphat_B-like"/>
</dbReference>
<evidence type="ECO:0000313" key="3">
    <source>
        <dbReference type="Proteomes" id="UP000199138"/>
    </source>
</evidence>
<organism evidence="2 3">
    <name type="scientific">Pustulibacterium marinum</name>
    <dbReference type="NCBI Taxonomy" id="1224947"/>
    <lineage>
        <taxon>Bacteria</taxon>
        <taxon>Pseudomonadati</taxon>
        <taxon>Bacteroidota</taxon>
        <taxon>Flavobacteriia</taxon>
        <taxon>Flavobacteriales</taxon>
        <taxon>Flavobacteriaceae</taxon>
        <taxon>Pustulibacterium</taxon>
    </lineage>
</organism>
<dbReference type="PROSITE" id="PS51257">
    <property type="entry name" value="PROKAR_LIPOPROTEIN"/>
    <property type="match status" value="1"/>
</dbReference>
<dbReference type="InterPro" id="IPR036412">
    <property type="entry name" value="HAD-like_sf"/>
</dbReference>
<dbReference type="Gene3D" id="3.40.50.1000">
    <property type="entry name" value="HAD superfamily/HAD-like"/>
    <property type="match status" value="1"/>
</dbReference>
<proteinExistence type="predicted"/>
<sequence length="286" mass="32217">MNNKYPTAYSGFFMMKQIFKISAITITTLLVSCNSTPPPKETHKETTESSLMVDGKLWSSAYQQNAAEYKALCFQAYNIAKLRLDQALQKDANKALAIITDVDETVLDNSPNSVYQGLQGKGYESESWKNWTAKGTADTLAGSKNFFSYAASRGVTVFYVTNRGEDEVEGTLKNLKDFDFPYADIGHILPKTTTSDKSERREKVLKDYEVVLYIGDNLGDFSHDFDSKPSSERNSNVEKASGQFGNKFIVLPNFNYGGWEKAFYKNSYKWTDAQKDSLIKSTMKSY</sequence>
<dbReference type="GO" id="GO:0009279">
    <property type="term" value="C:cell outer membrane"/>
    <property type="evidence" value="ECO:0007669"/>
    <property type="project" value="InterPro"/>
</dbReference>
<dbReference type="PANTHER" id="PTHR31284">
    <property type="entry name" value="ACID PHOSPHATASE-LIKE PROTEIN"/>
    <property type="match status" value="1"/>
</dbReference>
<dbReference type="InterPro" id="IPR006423">
    <property type="entry name" value="Lipo_e_P4"/>
</dbReference>
<protein>
    <submittedName>
        <fullName evidence="2">5'-nucleotidase, lipoprotein e(P4) family</fullName>
    </submittedName>
</protein>
<evidence type="ECO:0000313" key="2">
    <source>
        <dbReference type="EMBL" id="SFU27443.1"/>
    </source>
</evidence>
<name>A0A1I7EU56_9FLAO</name>
<dbReference type="SFLD" id="SFLDG01125">
    <property type="entry name" value="C1.1:_Acid_Phosphatase_Like"/>
    <property type="match status" value="1"/>
</dbReference>
<keyword evidence="2" id="KW-0449">Lipoprotein</keyword>
<dbReference type="AlphaFoldDB" id="A0A1I7EU56"/>
<keyword evidence="3" id="KW-1185">Reference proteome</keyword>
<dbReference type="STRING" id="1224947.SAMN05216480_101169"/>
<evidence type="ECO:0000256" key="1">
    <source>
        <dbReference type="ARBA" id="ARBA00022729"/>
    </source>
</evidence>
<accession>A0A1I7EU56</accession>
<dbReference type="PIRSF" id="PIRSF019271">
    <property type="entry name" value="Acid_Ptase_C"/>
    <property type="match status" value="1"/>
</dbReference>
<dbReference type="EMBL" id="FPBK01000001">
    <property type="protein sequence ID" value="SFU27443.1"/>
    <property type="molecule type" value="Genomic_DNA"/>
</dbReference>
<reference evidence="3" key="1">
    <citation type="submission" date="2016-10" db="EMBL/GenBank/DDBJ databases">
        <authorList>
            <person name="Varghese N."/>
            <person name="Submissions S."/>
        </authorList>
    </citation>
    <scope>NUCLEOTIDE SEQUENCE [LARGE SCALE GENOMIC DNA]</scope>
    <source>
        <strain evidence="3">CGMCC 1.12333</strain>
    </source>
</reference>
<keyword evidence="1" id="KW-0732">Signal</keyword>
<dbReference type="NCBIfam" id="TIGR01533">
    <property type="entry name" value="lipo_e_P4"/>
    <property type="match status" value="1"/>
</dbReference>
<dbReference type="PANTHER" id="PTHR31284:SF10">
    <property type="entry name" value="ACID PHOSPHATASE-LIKE PROTEIN"/>
    <property type="match status" value="1"/>
</dbReference>
<dbReference type="CDD" id="cd07534">
    <property type="entry name" value="HAD_CAP"/>
    <property type="match status" value="1"/>
</dbReference>